<feature type="transmembrane region" description="Helical" evidence="1">
    <location>
        <begin position="253"/>
        <end position="275"/>
    </location>
</feature>
<organism evidence="2 3">
    <name type="scientific">Sinorhizobium psoraleae</name>
    <dbReference type="NCBI Taxonomy" id="520838"/>
    <lineage>
        <taxon>Bacteria</taxon>
        <taxon>Pseudomonadati</taxon>
        <taxon>Pseudomonadota</taxon>
        <taxon>Alphaproteobacteria</taxon>
        <taxon>Hyphomicrobiales</taxon>
        <taxon>Rhizobiaceae</taxon>
        <taxon>Sinorhizobium/Ensifer group</taxon>
        <taxon>Sinorhizobium</taxon>
    </lineage>
</organism>
<keyword evidence="3" id="KW-1185">Reference proteome</keyword>
<keyword evidence="1" id="KW-0812">Transmembrane</keyword>
<sequence>MALSEPPTVPAFRDGRNNFGHSAAGDFQRLSFRGSASEYFGIWIVNILLTIVTLGIYSAWAKVRRNRYFYGNTVLLGRGFEYHAKGGQILIGRLIVLAYLAFYNVMLTVMPLVGIVLGLLFFLFVPWLLARGLRFSARVTSYRNVRFDFAGRAGGAFVAFIVGPVLAALTLGLLAPLASRWSYRYIGNNLRYGGKTFATDPSVGAIYKTWLLSAAMILLGLLIIGVIFAINVTAMAPLIDDPDSISGELQASIGMLAVFIYVFMVAVFGTAALFYRAGVRNVAWSATTFDGKHRLMSDLSRVRYTWIAVSNFLITLVTLGLMRPWAAVRMATYVNEHTAIRFEGDVGEIFSAIQQEGSAVGAEFMDIEGFDFGF</sequence>
<dbReference type="RefSeq" id="WP_269277934.1">
    <property type="nucleotide sequence ID" value="NZ_JAPVOI010000004.1"/>
</dbReference>
<feature type="transmembrane region" description="Helical" evidence="1">
    <location>
        <begin position="82"/>
        <end position="103"/>
    </location>
</feature>
<feature type="transmembrane region" description="Helical" evidence="1">
    <location>
        <begin position="304"/>
        <end position="322"/>
    </location>
</feature>
<evidence type="ECO:0000313" key="2">
    <source>
        <dbReference type="EMBL" id="MCZ4090247.1"/>
    </source>
</evidence>
<reference evidence="2" key="1">
    <citation type="submission" date="2022-10" db="EMBL/GenBank/DDBJ databases">
        <title>Whole genome sequencing of three plant growth promoting bacteria isolated from Vachellia tortilis subsp. raddiana in Morocco.</title>
        <authorList>
            <person name="Hnini M."/>
            <person name="Zouagui R."/>
            <person name="Zouagui H."/>
            <person name="Chemao Elfihri M.-W."/>
            <person name="Ibrahimi A."/>
            <person name="Sbabou L."/>
            <person name="Aurag J."/>
        </authorList>
    </citation>
    <scope>NUCLEOTIDE SEQUENCE</scope>
    <source>
        <strain evidence="2">LMR678</strain>
    </source>
</reference>
<proteinExistence type="predicted"/>
<evidence type="ECO:0000256" key="1">
    <source>
        <dbReference type="SAM" id="Phobius"/>
    </source>
</evidence>
<name>A0ABT4KE56_9HYPH</name>
<feature type="transmembrane region" description="Helical" evidence="1">
    <location>
        <begin position="109"/>
        <end position="129"/>
    </location>
</feature>
<feature type="transmembrane region" description="Helical" evidence="1">
    <location>
        <begin position="40"/>
        <end position="61"/>
    </location>
</feature>
<dbReference type="Proteomes" id="UP001079430">
    <property type="component" value="Unassembled WGS sequence"/>
</dbReference>
<accession>A0ABT4KE56</accession>
<dbReference type="EMBL" id="JAPVOI010000004">
    <property type="protein sequence ID" value="MCZ4090247.1"/>
    <property type="molecule type" value="Genomic_DNA"/>
</dbReference>
<evidence type="ECO:0000313" key="3">
    <source>
        <dbReference type="Proteomes" id="UP001079430"/>
    </source>
</evidence>
<dbReference type="Pfam" id="PF05987">
    <property type="entry name" value="DUF898"/>
    <property type="match status" value="1"/>
</dbReference>
<keyword evidence="1" id="KW-0472">Membrane</keyword>
<feature type="transmembrane region" description="Helical" evidence="1">
    <location>
        <begin position="210"/>
        <end position="232"/>
    </location>
</feature>
<protein>
    <submittedName>
        <fullName evidence="2">YjgN family protein</fullName>
    </submittedName>
</protein>
<feature type="transmembrane region" description="Helical" evidence="1">
    <location>
        <begin position="149"/>
        <end position="175"/>
    </location>
</feature>
<dbReference type="InterPro" id="IPR010295">
    <property type="entry name" value="DUF898"/>
</dbReference>
<comment type="caution">
    <text evidence="2">The sequence shown here is derived from an EMBL/GenBank/DDBJ whole genome shotgun (WGS) entry which is preliminary data.</text>
</comment>
<gene>
    <name evidence="2" type="ORF">O3W52_09300</name>
</gene>
<keyword evidence="1" id="KW-1133">Transmembrane helix</keyword>